<dbReference type="EMBL" id="BARW01022476">
    <property type="protein sequence ID" value="GAI99828.1"/>
    <property type="molecule type" value="Genomic_DNA"/>
</dbReference>
<reference evidence="1" key="1">
    <citation type="journal article" date="2014" name="Front. Microbiol.">
        <title>High frequency of phylogenetically diverse reductive dehalogenase-homologous genes in deep subseafloor sedimentary metagenomes.</title>
        <authorList>
            <person name="Kawai M."/>
            <person name="Futagami T."/>
            <person name="Toyoda A."/>
            <person name="Takaki Y."/>
            <person name="Nishi S."/>
            <person name="Hori S."/>
            <person name="Arai W."/>
            <person name="Tsubouchi T."/>
            <person name="Morono Y."/>
            <person name="Uchiyama I."/>
            <person name="Ito T."/>
            <person name="Fujiyama A."/>
            <person name="Inagaki F."/>
            <person name="Takami H."/>
        </authorList>
    </citation>
    <scope>NUCLEOTIDE SEQUENCE</scope>
    <source>
        <strain evidence="1">Expedition CK06-06</strain>
    </source>
</reference>
<organism evidence="1">
    <name type="scientific">marine sediment metagenome</name>
    <dbReference type="NCBI Taxonomy" id="412755"/>
    <lineage>
        <taxon>unclassified sequences</taxon>
        <taxon>metagenomes</taxon>
        <taxon>ecological metagenomes</taxon>
    </lineage>
</organism>
<dbReference type="Gene3D" id="3.30.2310.20">
    <property type="entry name" value="RelE-like"/>
    <property type="match status" value="1"/>
</dbReference>
<proteinExistence type="predicted"/>
<dbReference type="InterPro" id="IPR035093">
    <property type="entry name" value="RelE/ParE_toxin_dom_sf"/>
</dbReference>
<name>X1T3M3_9ZZZZ</name>
<sequence length="116" mass="13710">MKDVRIILSPEAKEVYEYLNREALTSKTERTILKAIKQKVEFIKANPHYGKPVSKNKIPKEYTLRYGNINLFRVELPNFWRMLYTLTEGETKIEIIAFVLDIIQSHINSLFLSHRN</sequence>
<gene>
    <name evidence="1" type="ORF">S12H4_37503</name>
</gene>
<dbReference type="AlphaFoldDB" id="X1T3M3"/>
<protein>
    <recommendedName>
        <fullName evidence="2">Plasmid stabilization system protein</fullName>
    </recommendedName>
</protein>
<evidence type="ECO:0000313" key="1">
    <source>
        <dbReference type="EMBL" id="GAI99828.1"/>
    </source>
</evidence>
<evidence type="ECO:0008006" key="2">
    <source>
        <dbReference type="Google" id="ProtNLM"/>
    </source>
</evidence>
<comment type="caution">
    <text evidence="1">The sequence shown here is derived from an EMBL/GenBank/DDBJ whole genome shotgun (WGS) entry which is preliminary data.</text>
</comment>
<accession>X1T3M3</accession>